<feature type="transmembrane region" description="Helical" evidence="2">
    <location>
        <begin position="528"/>
        <end position="546"/>
    </location>
</feature>
<dbReference type="AlphaFoldDB" id="A0AAD8YM60"/>
<feature type="transmembrane region" description="Helical" evidence="2">
    <location>
        <begin position="665"/>
        <end position="683"/>
    </location>
</feature>
<keyword evidence="2" id="KW-0812">Transmembrane</keyword>
<dbReference type="GO" id="GO:0098553">
    <property type="term" value="C:lumenal side of endoplasmic reticulum membrane"/>
    <property type="evidence" value="ECO:0007669"/>
    <property type="project" value="TreeGrafter"/>
</dbReference>
<dbReference type="Proteomes" id="UP001224775">
    <property type="component" value="Unassembled WGS sequence"/>
</dbReference>
<dbReference type="PANTHER" id="PTHR12174">
    <property type="entry name" value="SIGNAL PEPTIDE PEPTIDASE"/>
    <property type="match status" value="1"/>
</dbReference>
<feature type="domain" description="PA" evidence="3">
    <location>
        <begin position="66"/>
        <end position="111"/>
    </location>
</feature>
<dbReference type="PANTHER" id="PTHR12174:SF75">
    <property type="entry name" value="SIGNAL PEPTIDE PEPTIDASE-LIKE 2"/>
    <property type="match status" value="1"/>
</dbReference>
<dbReference type="InterPro" id="IPR003137">
    <property type="entry name" value="PA_domain"/>
</dbReference>
<gene>
    <name evidence="4" type="ORF">QTG54_001639</name>
</gene>
<evidence type="ECO:0000313" key="5">
    <source>
        <dbReference type="Proteomes" id="UP001224775"/>
    </source>
</evidence>
<dbReference type="GO" id="GO:0098554">
    <property type="term" value="C:cytoplasmic side of endoplasmic reticulum membrane"/>
    <property type="evidence" value="ECO:0007669"/>
    <property type="project" value="TreeGrafter"/>
</dbReference>
<comment type="caution">
    <text evidence="4">The sequence shown here is derived from an EMBL/GenBank/DDBJ whole genome shotgun (WGS) entry which is preliminary data.</text>
</comment>
<proteinExistence type="predicted"/>
<dbReference type="InterPro" id="IPR046450">
    <property type="entry name" value="PA_dom_sf"/>
</dbReference>
<feature type="transmembrane region" description="Helical" evidence="2">
    <location>
        <begin position="586"/>
        <end position="606"/>
    </location>
</feature>
<dbReference type="GO" id="GO:0033619">
    <property type="term" value="P:membrane protein proteolysis"/>
    <property type="evidence" value="ECO:0007669"/>
    <property type="project" value="TreeGrafter"/>
</dbReference>
<feature type="compositionally biased region" description="Polar residues" evidence="1">
    <location>
        <begin position="395"/>
        <end position="425"/>
    </location>
</feature>
<feature type="compositionally biased region" description="Acidic residues" evidence="1">
    <location>
        <begin position="357"/>
        <end position="376"/>
    </location>
</feature>
<feature type="region of interest" description="Disordered" evidence="1">
    <location>
        <begin position="340"/>
        <end position="430"/>
    </location>
</feature>
<protein>
    <submittedName>
        <fullName evidence="4">Signal peptide peptidase-like protein</fullName>
    </submittedName>
</protein>
<evidence type="ECO:0000256" key="1">
    <source>
        <dbReference type="SAM" id="MobiDB-lite"/>
    </source>
</evidence>
<name>A0AAD8YM60_9STRA</name>
<accession>A0AAD8YM60</accession>
<dbReference type="GO" id="GO:0042500">
    <property type="term" value="F:aspartic endopeptidase activity, intramembrane cleaving"/>
    <property type="evidence" value="ECO:0007669"/>
    <property type="project" value="InterPro"/>
</dbReference>
<dbReference type="SUPFAM" id="SSF52025">
    <property type="entry name" value="PA domain"/>
    <property type="match status" value="1"/>
</dbReference>
<evidence type="ECO:0000313" key="4">
    <source>
        <dbReference type="EMBL" id="KAK1747676.1"/>
    </source>
</evidence>
<dbReference type="Pfam" id="PF04258">
    <property type="entry name" value="Peptidase_A22B"/>
    <property type="match status" value="1"/>
</dbReference>
<evidence type="ECO:0000259" key="3">
    <source>
        <dbReference type="Pfam" id="PF02225"/>
    </source>
</evidence>
<keyword evidence="2" id="KW-0472">Membrane</keyword>
<feature type="transmembrane region" description="Helical" evidence="2">
    <location>
        <begin position="476"/>
        <end position="494"/>
    </location>
</feature>
<feature type="region of interest" description="Disordered" evidence="1">
    <location>
        <begin position="1"/>
        <end position="21"/>
    </location>
</feature>
<evidence type="ECO:0000256" key="2">
    <source>
        <dbReference type="SAM" id="Phobius"/>
    </source>
</evidence>
<keyword evidence="5" id="KW-1185">Reference proteome</keyword>
<dbReference type="InterPro" id="IPR007369">
    <property type="entry name" value="Peptidase_A22B_SPP"/>
</dbReference>
<sequence>MESNTLHAHGSNKGAKVTHPAHQLTLSPDTDYYLCKEAKGLADYKDGSKNSNIFDAYGTPITNDFPLNKYLLVPRGHCTFEAKARSAQRLGAKGIIVYNTLESRYKLIDPNKGTDSNSYSYSDVYDRPKNVPQWDNTIWPRNRIDYECGTSPAGNKGEYHPHKAGIRAEISVNELDFDPAPYDANKNDDKLTGTIVDGSLCAEYVGDDTTFVQRCPSERCLLTGRNATDDGSKLEACCAWDTPVVMNGDGDDDGDSYGDELMELVRSAELNDNSAEMEYISIVPYERWSPDVHYATIFLWIFASVTVWLACYQSSKEFRSSWKKISLAVNEGVLVFDRSARNSNAPAEEGRERAETEDTVDDNGNGDDTDAGDDANDATPKTDEDSNEDGFVGSPINNGEQATSEDQASNNGSNENAQNDSTSLDQGAERQPHTVNLQSNSTTAAVHMKECLGKDASEKLDSVAFLKYKWIDIGSLSYGYAFAIAWIVLGFTYVQPLSNIYYWMLQDVMGVLYCIFFLTAFQMNSAMIPVITMLLVFAYTVFYAILARDKLLGSSILWTLQEVLALASSQITVIIPLGPSLDFRGVFAMMGLGEILVPGLLISFAARYDAARMLVKKCARSSRNASSAASDVEFGSMPSQVDSDTKETQVHYYLGRVKKALFKGYFGPLVISYTLALLAAYLVDWMTGVTQATLMVAVADKIPALRSEAATEANNNLAETTSVA</sequence>
<dbReference type="GO" id="GO:0030660">
    <property type="term" value="C:Golgi-associated vesicle membrane"/>
    <property type="evidence" value="ECO:0007669"/>
    <property type="project" value="TreeGrafter"/>
</dbReference>
<dbReference type="Gene3D" id="3.50.30.30">
    <property type="match status" value="1"/>
</dbReference>
<dbReference type="GO" id="GO:0005765">
    <property type="term" value="C:lysosomal membrane"/>
    <property type="evidence" value="ECO:0007669"/>
    <property type="project" value="TreeGrafter"/>
</dbReference>
<dbReference type="Pfam" id="PF02225">
    <property type="entry name" value="PA"/>
    <property type="match status" value="1"/>
</dbReference>
<dbReference type="EMBL" id="JATAAI010000002">
    <property type="protein sequence ID" value="KAK1747676.1"/>
    <property type="molecule type" value="Genomic_DNA"/>
</dbReference>
<keyword evidence="2" id="KW-1133">Transmembrane helix</keyword>
<reference evidence="4" key="1">
    <citation type="submission" date="2023-06" db="EMBL/GenBank/DDBJ databases">
        <title>Survivors Of The Sea: Transcriptome response of Skeletonema marinoi to long-term dormancy.</title>
        <authorList>
            <person name="Pinder M.I.M."/>
            <person name="Kourtchenko O."/>
            <person name="Robertson E.K."/>
            <person name="Larsson T."/>
            <person name="Maumus F."/>
            <person name="Osuna-Cruz C.M."/>
            <person name="Vancaester E."/>
            <person name="Stenow R."/>
            <person name="Vandepoele K."/>
            <person name="Ploug H."/>
            <person name="Bruchert V."/>
            <person name="Godhe A."/>
            <person name="Topel M."/>
        </authorList>
    </citation>
    <scope>NUCLEOTIDE SEQUENCE</scope>
    <source>
        <strain evidence="4">R05AC</strain>
    </source>
</reference>
<feature type="transmembrane region" description="Helical" evidence="2">
    <location>
        <begin position="500"/>
        <end position="521"/>
    </location>
</feature>
<organism evidence="4 5">
    <name type="scientific">Skeletonema marinoi</name>
    <dbReference type="NCBI Taxonomy" id="267567"/>
    <lineage>
        <taxon>Eukaryota</taxon>
        <taxon>Sar</taxon>
        <taxon>Stramenopiles</taxon>
        <taxon>Ochrophyta</taxon>
        <taxon>Bacillariophyta</taxon>
        <taxon>Coscinodiscophyceae</taxon>
        <taxon>Thalassiosirophycidae</taxon>
        <taxon>Thalassiosirales</taxon>
        <taxon>Skeletonemataceae</taxon>
        <taxon>Skeletonema</taxon>
        <taxon>Skeletonema marinoi-dohrnii complex</taxon>
    </lineage>
</organism>